<proteinExistence type="predicted"/>
<evidence type="ECO:0000313" key="2">
    <source>
        <dbReference type="EMBL" id="MCA9301833.1"/>
    </source>
</evidence>
<dbReference type="Proteomes" id="UP000714817">
    <property type="component" value="Unassembled WGS sequence"/>
</dbReference>
<feature type="transmembrane region" description="Helical" evidence="1">
    <location>
        <begin position="116"/>
        <end position="134"/>
    </location>
</feature>
<evidence type="ECO:0000313" key="3">
    <source>
        <dbReference type="Proteomes" id="UP000714817"/>
    </source>
</evidence>
<comment type="caution">
    <text evidence="2">The sequence shown here is derived from an EMBL/GenBank/DDBJ whole genome shotgun (WGS) entry which is preliminary data.</text>
</comment>
<feature type="transmembrane region" description="Helical" evidence="1">
    <location>
        <begin position="12"/>
        <end position="37"/>
    </location>
</feature>
<keyword evidence="1" id="KW-0812">Transmembrane</keyword>
<accession>A0A955IVN9</accession>
<dbReference type="AlphaFoldDB" id="A0A955IVN9"/>
<dbReference type="EMBL" id="JAGQNY010000002">
    <property type="protein sequence ID" value="MCA9301833.1"/>
    <property type="molecule type" value="Genomic_DNA"/>
</dbReference>
<evidence type="ECO:0000256" key="1">
    <source>
        <dbReference type="SAM" id="Phobius"/>
    </source>
</evidence>
<feature type="transmembrane region" description="Helical" evidence="1">
    <location>
        <begin position="140"/>
        <end position="159"/>
    </location>
</feature>
<gene>
    <name evidence="2" type="ORF">KDA10_00485</name>
</gene>
<organism evidence="2 3">
    <name type="scientific">candidate division WWE3 bacterium</name>
    <dbReference type="NCBI Taxonomy" id="2053526"/>
    <lineage>
        <taxon>Bacteria</taxon>
        <taxon>Katanobacteria</taxon>
    </lineage>
</organism>
<name>A0A955IVN9_UNCKA</name>
<sequence length="188" mass="21611">MFSKILIRLVDQAIVPAILLLVSRVTSMLLLSAIFNVPYELTNKGFTFLEVSDYVRINSYSMLFMLVCVFVGLLYIMLKSFIFHDTHINPVLAARLFTLRLDSFIQASFDLYSQGAVWLSYLYLLTVVIIAMVFTGMLYSWIFVVAFIMSIVATVLLVFDIENELEYTKDSKEEQADSLDEYVLEMEV</sequence>
<keyword evidence="1" id="KW-0472">Membrane</keyword>
<feature type="transmembrane region" description="Helical" evidence="1">
    <location>
        <begin position="57"/>
        <end position="78"/>
    </location>
</feature>
<protein>
    <submittedName>
        <fullName evidence="2">Uncharacterized protein</fullName>
    </submittedName>
</protein>
<reference evidence="2" key="1">
    <citation type="submission" date="2020-04" db="EMBL/GenBank/DDBJ databases">
        <authorList>
            <person name="Zhang T."/>
        </authorList>
    </citation>
    <scope>NUCLEOTIDE SEQUENCE</scope>
    <source>
        <strain evidence="2">HKST-UBA80</strain>
    </source>
</reference>
<keyword evidence="1" id="KW-1133">Transmembrane helix</keyword>
<reference evidence="2" key="2">
    <citation type="journal article" date="2021" name="Microbiome">
        <title>Successional dynamics and alternative stable states in a saline activated sludge microbial community over 9 years.</title>
        <authorList>
            <person name="Wang Y."/>
            <person name="Ye J."/>
            <person name="Ju F."/>
            <person name="Liu L."/>
            <person name="Boyd J.A."/>
            <person name="Deng Y."/>
            <person name="Parks D.H."/>
            <person name="Jiang X."/>
            <person name="Yin X."/>
            <person name="Woodcroft B.J."/>
            <person name="Tyson G.W."/>
            <person name="Hugenholtz P."/>
            <person name="Polz M.F."/>
            <person name="Zhang T."/>
        </authorList>
    </citation>
    <scope>NUCLEOTIDE SEQUENCE</scope>
    <source>
        <strain evidence="2">HKST-UBA80</strain>
    </source>
</reference>